<keyword evidence="3" id="KW-0723">Serine/threonine-protein kinase</keyword>
<dbReference type="PANTHER" id="PTHR30305">
    <property type="entry name" value="PROTEIN YJDM-RELATED"/>
    <property type="match status" value="1"/>
</dbReference>
<name>A0A0K1W0U2_9MOLU</name>
<dbReference type="InterPro" id="IPR003755">
    <property type="entry name" value="HPr(Ser)_kin/Pase"/>
</dbReference>
<dbReference type="PANTHER" id="PTHR30305:SF1">
    <property type="entry name" value="HPR KINASE_PHOSPHORYLASE"/>
    <property type="match status" value="1"/>
</dbReference>
<evidence type="ECO:0000256" key="5">
    <source>
        <dbReference type="ARBA" id="ARBA00022741"/>
    </source>
</evidence>
<dbReference type="STRING" id="216942.SLITO_v1c00590"/>
<accession>A0A0K1W0U2</accession>
<keyword evidence="7" id="KW-0067">ATP-binding</keyword>
<sequence length="310" mass="35419">MRALKVKDIINNFNLEVLSENKKQKDIIIEAYGVNRAGLELAGYFEEGQKAHRVIMMSTKEYQYIMNFEEDERAKRYNNLFKQNVPLIIITKKFEDTLLIKTAKEKKVLVTRATNDSTSNFTQSLLEFMDDYFAPTIELHGSLVNVFGKGVLLIGKSGIGKSEITLDLIKANHLFVGDDRIVIVRKFTDLYGRSHEILKNLVEVRGIGIVDVSKTNGYQVIMNDSKIDIVIELLQFKNNGTDEYDRIGSDFQKFNILDVDIPYIKIPVATGRNIPNIIEVAVAKLKLKQNSQYQSEVELISERALKYNDQ</sequence>
<evidence type="ECO:0000256" key="1">
    <source>
        <dbReference type="ARBA" id="ARBA00001120"/>
    </source>
</evidence>
<dbReference type="Pfam" id="PF02603">
    <property type="entry name" value="Hpr_kinase_N"/>
    <property type="match status" value="1"/>
</dbReference>
<dbReference type="InterPro" id="IPR027417">
    <property type="entry name" value="P-loop_NTPase"/>
</dbReference>
<gene>
    <name evidence="12" type="primary">hprK</name>
    <name evidence="12" type="ORF">SLITO_v1c00590</name>
</gene>
<dbReference type="SUPFAM" id="SSF75138">
    <property type="entry name" value="HprK N-terminal domain-like"/>
    <property type="match status" value="1"/>
</dbReference>
<protein>
    <submittedName>
        <fullName evidence="12">HPr kinase/phosphorylase</fullName>
    </submittedName>
</protein>
<evidence type="ECO:0000256" key="8">
    <source>
        <dbReference type="ARBA" id="ARBA00023268"/>
    </source>
</evidence>
<dbReference type="CDD" id="cd01918">
    <property type="entry name" value="HprK_C"/>
    <property type="match status" value="1"/>
</dbReference>
<dbReference type="InterPro" id="IPR011126">
    <property type="entry name" value="Hpr_kin/Pase_Hpr_N"/>
</dbReference>
<evidence type="ECO:0000256" key="7">
    <source>
        <dbReference type="ARBA" id="ARBA00022840"/>
    </source>
</evidence>
<dbReference type="Gene3D" id="3.40.1390.20">
    <property type="entry name" value="HprK N-terminal domain-like"/>
    <property type="match status" value="1"/>
</dbReference>
<dbReference type="AlphaFoldDB" id="A0A0K1W0U2"/>
<evidence type="ECO:0000256" key="3">
    <source>
        <dbReference type="ARBA" id="ARBA00022527"/>
    </source>
</evidence>
<dbReference type="SUPFAM" id="SSF53795">
    <property type="entry name" value="PEP carboxykinase-like"/>
    <property type="match status" value="1"/>
</dbReference>
<keyword evidence="8" id="KW-0511">Multifunctional enzyme</keyword>
<dbReference type="InterPro" id="IPR011104">
    <property type="entry name" value="Hpr_kin/Pase_C"/>
</dbReference>
<proteinExistence type="inferred from homology"/>
<dbReference type="EMBL" id="CP012357">
    <property type="protein sequence ID" value="AKX33727.1"/>
    <property type="molecule type" value="Genomic_DNA"/>
</dbReference>
<evidence type="ECO:0000256" key="2">
    <source>
        <dbReference type="ARBA" id="ARBA00006883"/>
    </source>
</evidence>
<dbReference type="KEGG" id="sll:SLITO_v1c00590"/>
<organism evidence="12 13">
    <name type="scientific">Spiroplasma litorale</name>
    <dbReference type="NCBI Taxonomy" id="216942"/>
    <lineage>
        <taxon>Bacteria</taxon>
        <taxon>Bacillati</taxon>
        <taxon>Mycoplasmatota</taxon>
        <taxon>Mollicutes</taxon>
        <taxon>Entomoplasmatales</taxon>
        <taxon>Spiroplasmataceae</taxon>
        <taxon>Spiroplasma</taxon>
    </lineage>
</organism>
<dbReference type="RefSeq" id="WP_075057828.1">
    <property type="nucleotide sequence ID" value="NZ_CP012357.1"/>
</dbReference>
<evidence type="ECO:0000259" key="11">
    <source>
        <dbReference type="Pfam" id="PF07475"/>
    </source>
</evidence>
<keyword evidence="13" id="KW-1185">Reference proteome</keyword>
<dbReference type="GO" id="GO:0006109">
    <property type="term" value="P:regulation of carbohydrate metabolic process"/>
    <property type="evidence" value="ECO:0007669"/>
    <property type="project" value="InterPro"/>
</dbReference>
<dbReference type="Pfam" id="PF07475">
    <property type="entry name" value="Hpr_kinase_C"/>
    <property type="match status" value="1"/>
</dbReference>
<dbReference type="PATRIC" id="fig|216942.3.peg.59"/>
<dbReference type="GO" id="GO:0004674">
    <property type="term" value="F:protein serine/threonine kinase activity"/>
    <property type="evidence" value="ECO:0007669"/>
    <property type="project" value="UniProtKB-KW"/>
</dbReference>
<evidence type="ECO:0000313" key="12">
    <source>
        <dbReference type="EMBL" id="AKX33727.1"/>
    </source>
</evidence>
<evidence type="ECO:0000259" key="10">
    <source>
        <dbReference type="Pfam" id="PF02603"/>
    </source>
</evidence>
<evidence type="ECO:0000313" key="13">
    <source>
        <dbReference type="Proteomes" id="UP000067476"/>
    </source>
</evidence>
<keyword evidence="5" id="KW-0547">Nucleotide-binding</keyword>
<dbReference type="GO" id="GO:0005524">
    <property type="term" value="F:ATP binding"/>
    <property type="evidence" value="ECO:0007669"/>
    <property type="project" value="UniProtKB-KW"/>
</dbReference>
<evidence type="ECO:0000256" key="4">
    <source>
        <dbReference type="ARBA" id="ARBA00022679"/>
    </source>
</evidence>
<dbReference type="OrthoDB" id="9778803at2"/>
<dbReference type="Proteomes" id="UP000067476">
    <property type="component" value="Chromosome"/>
</dbReference>
<reference evidence="12 13" key="1">
    <citation type="journal article" date="2015" name="Genome Announc.">
        <title>Complete Genome Sequence of Spiroplasma litorale TN-1T (DSM 21781), a Bacterium Isolated from a Green-Eyed Horsefly (Tabanus nigrovittatus).</title>
        <authorList>
            <person name="Lo W.S."/>
            <person name="Lai Y.C."/>
            <person name="Lien Y.W."/>
            <person name="Wang T.H."/>
            <person name="Kuo C.H."/>
        </authorList>
    </citation>
    <scope>NUCLEOTIDE SEQUENCE [LARGE SCALE GENOMIC DNA]</scope>
    <source>
        <strain evidence="12 13">TN-1</strain>
    </source>
</reference>
<dbReference type="InterPro" id="IPR028979">
    <property type="entry name" value="Ser_kin/Pase_Hpr-like_N_sf"/>
</dbReference>
<comment type="similarity">
    <text evidence="2">Belongs to the HPrK/P family.</text>
</comment>
<evidence type="ECO:0000256" key="6">
    <source>
        <dbReference type="ARBA" id="ARBA00022777"/>
    </source>
</evidence>
<dbReference type="NCBIfam" id="TIGR00679">
    <property type="entry name" value="hpr-ser"/>
    <property type="match status" value="1"/>
</dbReference>
<keyword evidence="4" id="KW-0808">Transferase</keyword>
<evidence type="ECO:0000256" key="9">
    <source>
        <dbReference type="ARBA" id="ARBA00047657"/>
    </source>
</evidence>
<comment type="catalytic activity">
    <reaction evidence="1">
        <text>[HPr protein]-L-serine + ATP = [HPr protein]-O-phospho-L-serine + ADP + H(+)</text>
        <dbReference type="Rhea" id="RHEA:46600"/>
        <dbReference type="Rhea" id="RHEA-COMP:11602"/>
        <dbReference type="Rhea" id="RHEA-COMP:11603"/>
        <dbReference type="ChEBI" id="CHEBI:15378"/>
        <dbReference type="ChEBI" id="CHEBI:29999"/>
        <dbReference type="ChEBI" id="CHEBI:30616"/>
        <dbReference type="ChEBI" id="CHEBI:83421"/>
        <dbReference type="ChEBI" id="CHEBI:456216"/>
    </reaction>
</comment>
<keyword evidence="6 12" id="KW-0418">Kinase</keyword>
<comment type="catalytic activity">
    <reaction evidence="9">
        <text>[HPr protein]-O-phospho-L-serine + phosphate + H(+) = [HPr protein]-L-serine + diphosphate</text>
        <dbReference type="Rhea" id="RHEA:46604"/>
        <dbReference type="Rhea" id="RHEA-COMP:11602"/>
        <dbReference type="Rhea" id="RHEA-COMP:11603"/>
        <dbReference type="ChEBI" id="CHEBI:15378"/>
        <dbReference type="ChEBI" id="CHEBI:29999"/>
        <dbReference type="ChEBI" id="CHEBI:33019"/>
        <dbReference type="ChEBI" id="CHEBI:43474"/>
        <dbReference type="ChEBI" id="CHEBI:83421"/>
    </reaction>
</comment>
<feature type="domain" description="HPr(Ser) kinase/phosphorylase N-terminal" evidence="10">
    <location>
        <begin position="5"/>
        <end position="129"/>
    </location>
</feature>
<dbReference type="GO" id="GO:0000155">
    <property type="term" value="F:phosphorelay sensor kinase activity"/>
    <property type="evidence" value="ECO:0007669"/>
    <property type="project" value="InterPro"/>
</dbReference>
<feature type="domain" description="HPr kinase/phosphorylase C-terminal" evidence="11">
    <location>
        <begin position="133"/>
        <end position="299"/>
    </location>
</feature>
<dbReference type="Gene3D" id="3.40.50.300">
    <property type="entry name" value="P-loop containing nucleotide triphosphate hydrolases"/>
    <property type="match status" value="1"/>
</dbReference>